<reference evidence="6" key="3">
    <citation type="submission" date="2020-05" db="UniProtKB">
        <authorList>
            <consortium name="EnsemblMetazoa"/>
        </authorList>
    </citation>
    <scope>IDENTIFICATION</scope>
    <source>
        <strain evidence="6">Jacobina</strain>
    </source>
</reference>
<dbReference type="EMBL" id="GITU01009107">
    <property type="protein sequence ID" value="MBC1177810.1"/>
    <property type="molecule type" value="Transcribed_RNA"/>
</dbReference>
<feature type="compositionally biased region" description="Basic and acidic residues" evidence="3">
    <location>
        <begin position="684"/>
        <end position="705"/>
    </location>
</feature>
<dbReference type="PANTHER" id="PTHR11037:SF21">
    <property type="entry name" value="GEMINI, ISOFORM C"/>
    <property type="match status" value="1"/>
</dbReference>
<evidence type="ECO:0000313" key="7">
    <source>
        <dbReference type="Proteomes" id="UP000092461"/>
    </source>
</evidence>
<dbReference type="EnsemblMetazoa" id="LLOJ004221-RA">
    <property type="protein sequence ID" value="LLOJ004221-PA"/>
    <property type="gene ID" value="LLOJ004221"/>
</dbReference>
<dbReference type="Gene3D" id="1.10.150.50">
    <property type="entry name" value="Transcription Factor, Ets-1"/>
    <property type="match status" value="1"/>
</dbReference>
<dbReference type="VEuPathDB" id="VectorBase:LLOJ004221"/>
<feature type="domain" description="Grh/CP2 DB" evidence="4">
    <location>
        <begin position="503"/>
        <end position="741"/>
    </location>
</feature>
<dbReference type="InterPro" id="IPR007604">
    <property type="entry name" value="CP2"/>
</dbReference>
<feature type="region of interest" description="Disordered" evidence="3">
    <location>
        <begin position="402"/>
        <end position="458"/>
    </location>
</feature>
<evidence type="ECO:0000256" key="1">
    <source>
        <dbReference type="ARBA" id="ARBA00010852"/>
    </source>
</evidence>
<dbReference type="EMBL" id="AJWK01013298">
    <property type="status" value="NOT_ANNOTATED_CDS"/>
    <property type="molecule type" value="Genomic_DNA"/>
</dbReference>
<dbReference type="GO" id="GO:0003824">
    <property type="term" value="F:catalytic activity"/>
    <property type="evidence" value="ECO:0007669"/>
    <property type="project" value="InterPro"/>
</dbReference>
<reference evidence="5" key="2">
    <citation type="journal article" date="2020" name="BMC">
        <title>Leishmania infection induces a limited differential gene expression in the sand fly midgut.</title>
        <authorList>
            <person name="Coutinho-Abreu I.V."/>
            <person name="Serafim T.D."/>
            <person name="Meneses C."/>
            <person name="Kamhawi S."/>
            <person name="Oliveira F."/>
            <person name="Valenzuela J.G."/>
        </authorList>
    </citation>
    <scope>NUCLEOTIDE SEQUENCE</scope>
    <source>
        <strain evidence="5">Jacobina</strain>
        <tissue evidence="5">Midgut</tissue>
    </source>
</reference>
<evidence type="ECO:0000313" key="5">
    <source>
        <dbReference type="EMBL" id="MBC1177810.1"/>
    </source>
</evidence>
<feature type="compositionally biased region" description="Low complexity" evidence="3">
    <location>
        <begin position="437"/>
        <end position="456"/>
    </location>
</feature>
<dbReference type="Proteomes" id="UP000092461">
    <property type="component" value="Unassembled WGS sequence"/>
</dbReference>
<keyword evidence="2" id="KW-0238">DNA-binding</keyword>
<dbReference type="EMBL" id="AJWK01013295">
    <property type="status" value="NOT_ANNOTATED_CDS"/>
    <property type="molecule type" value="Genomic_DNA"/>
</dbReference>
<dbReference type="EMBL" id="AJWK01013302">
    <property type="status" value="NOT_ANNOTATED_CDS"/>
    <property type="molecule type" value="Genomic_DNA"/>
</dbReference>
<feature type="compositionally biased region" description="Polar residues" evidence="3">
    <location>
        <begin position="411"/>
        <end position="420"/>
    </location>
</feature>
<sequence length="988" mass="111275">MSEGTEAKRMRPQWVVLSVLEEGLRREPELVEAFVVTLEDKKSLTKCMEEITKALPIPEFAHLKRIRGRDVLLGSVEKFPKMNDGGVYLRQKGLSETLLEKFTQIRRESVPRCVPILRWQFKMASKYWPCKFHPDKYLELLYSNKMFSNHQVNFHIATMEMCLKLSDKHPNPAIVVDPRDGGIVTVAWSQVQRHPLAHTPMVAIDSVARSQGGGAWECDDVTQITETVRQELKGLTYDGGSCGNLDKYGPYLCTGYDKYKVINNQTSSASHQELEQLIDFVDSPPDSKEAWPSDYLRSSIQTNPMVDIQESTAVANRKRRMDWEDTLDVTDNSVSTPKIPFNGPNGTQQQKECERVKKSGRQGWSDEIDFDLNNELSSNGYGINESLLYSSLTVLKQEVPSPTQDVHKNLPQLNGGTVNDSTKRQHSGNENIVPSEQQQQPLQKPQQQQQQQQQPQNGVIESNQHIGLHHLLQDNDFEATNGSGQSQDGMSSGVARKETPISDDCRFQYVLAAATSIATKSNEDTLTYLNQGQSYEIKLKKLGDLSPYRNKILRSIIKICFHERRLQYMEKEQMQQWQSSRPGERIVEVDVPLSYGLCHVSQPANPNLLNTVEILWDPMKEVGVYIKVNCISTEFTPKKHGGEKGVPFRIQVETYLDTKHNGDAGVKPIHAAACQIKVFKLKGADRKHKQDREKIQKRPPSEQEKYQPSYECTILNDISSDMLVSQVCYSPDNGKAAISPIVPNSPVHVPKYDGVMQQFPNTNSNPIAINNVSSTNSAMCKIIDQSIMSPAQMDSDEMIPTISKDSTPAHLTQWMNYHRLTQYVNTFAHFSGGDLLRMSKEDLIQICGLADGIRMYNILHAKAITPRLTIFVSFDGSCYHAVYMHSSQTKELLQKLSRLPGFYENQANGTMNGTDGGNMYNSWGMQSKFAGSGSNLYDASKFTVFIHGPNGIHVLVTDDVIGNMKDESLFTLDVQNGKILMKAVYKTE</sequence>
<feature type="region of interest" description="Disordered" evidence="3">
    <location>
        <begin position="330"/>
        <end position="351"/>
    </location>
</feature>
<proteinExistence type="inferred from homology"/>
<organism evidence="6 7">
    <name type="scientific">Lutzomyia longipalpis</name>
    <name type="common">Sand fly</name>
    <dbReference type="NCBI Taxonomy" id="7200"/>
    <lineage>
        <taxon>Eukaryota</taxon>
        <taxon>Metazoa</taxon>
        <taxon>Ecdysozoa</taxon>
        <taxon>Arthropoda</taxon>
        <taxon>Hexapoda</taxon>
        <taxon>Insecta</taxon>
        <taxon>Pterygota</taxon>
        <taxon>Neoptera</taxon>
        <taxon>Endopterygota</taxon>
        <taxon>Diptera</taxon>
        <taxon>Nematocera</taxon>
        <taxon>Psychodoidea</taxon>
        <taxon>Psychodidae</taxon>
        <taxon>Lutzomyia</taxon>
        <taxon>Lutzomyia</taxon>
    </lineage>
</organism>
<keyword evidence="2" id="KW-0539">Nucleus</keyword>
<comment type="similarity">
    <text evidence="1">Belongs to the grh/CP2 family. CP2 subfamily.</text>
</comment>
<comment type="subcellular location">
    <subcellularLocation>
        <location evidence="2">Nucleus</location>
    </subcellularLocation>
</comment>
<evidence type="ECO:0000256" key="3">
    <source>
        <dbReference type="SAM" id="MobiDB-lite"/>
    </source>
</evidence>
<dbReference type="PROSITE" id="PS51968">
    <property type="entry name" value="GRH_CP2_DB"/>
    <property type="match status" value="1"/>
</dbReference>
<reference evidence="7" key="1">
    <citation type="submission" date="2012-05" db="EMBL/GenBank/DDBJ databases">
        <title>Whole Genome Assembly of Lutzomyia longipalpis.</title>
        <authorList>
            <person name="Richards S."/>
            <person name="Qu C."/>
            <person name="Dillon R."/>
            <person name="Worley K."/>
            <person name="Scherer S."/>
            <person name="Batterton M."/>
            <person name="Taylor A."/>
            <person name="Hawes A."/>
            <person name="Hernandez B."/>
            <person name="Kovar C."/>
            <person name="Mandapat C."/>
            <person name="Pham C."/>
            <person name="Qu C."/>
            <person name="Jing C."/>
            <person name="Bess C."/>
            <person name="Bandaranaike D."/>
            <person name="Ngo D."/>
            <person name="Ongeri F."/>
            <person name="Arias F."/>
            <person name="Lara F."/>
            <person name="Weissenberger G."/>
            <person name="Kamau G."/>
            <person name="Han H."/>
            <person name="Shen H."/>
            <person name="Dinh H."/>
            <person name="Khalil I."/>
            <person name="Jones J."/>
            <person name="Shafer J."/>
            <person name="Jayaseelan J."/>
            <person name="Quiroz J."/>
            <person name="Blankenburg K."/>
            <person name="Nguyen L."/>
            <person name="Jackson L."/>
            <person name="Francisco L."/>
            <person name="Tang L.-Y."/>
            <person name="Pu L.-L."/>
            <person name="Perales L."/>
            <person name="Lorensuhewa L."/>
            <person name="Munidasa M."/>
            <person name="Coyle M."/>
            <person name="Taylor M."/>
            <person name="Puazo M."/>
            <person name="Firestine M."/>
            <person name="Scheel M."/>
            <person name="Javaid M."/>
            <person name="Wang M."/>
            <person name="Li M."/>
            <person name="Tabassum N."/>
            <person name="Saada N."/>
            <person name="Osuji N."/>
            <person name="Aqrawi P."/>
            <person name="Fu Q."/>
            <person name="Thornton R."/>
            <person name="Raj R."/>
            <person name="Goodspeed R."/>
            <person name="Mata R."/>
            <person name="Najjar R."/>
            <person name="Gubbala S."/>
            <person name="Lee S."/>
            <person name="Denson S."/>
            <person name="Patil S."/>
            <person name="Macmil S."/>
            <person name="Qi S."/>
            <person name="Matskevitch T."/>
            <person name="Palculict T."/>
            <person name="Mathew T."/>
            <person name="Vee V."/>
            <person name="Velamala V."/>
            <person name="Korchina V."/>
            <person name="Cai W."/>
            <person name="Liu W."/>
            <person name="Dai W."/>
            <person name="Zou X."/>
            <person name="Zhu Y."/>
            <person name="Zhang Y."/>
            <person name="Wu Y.-Q."/>
            <person name="Xin Y."/>
            <person name="Nazarath L."/>
            <person name="Kovar C."/>
            <person name="Han Y."/>
            <person name="Muzny D."/>
            <person name="Gibbs R."/>
        </authorList>
    </citation>
    <scope>NUCLEOTIDE SEQUENCE [LARGE SCALE GENOMIC DNA]</scope>
    <source>
        <strain evidence="7">Jacobina</strain>
    </source>
</reference>
<dbReference type="EMBL" id="AJWK01013301">
    <property type="status" value="NOT_ANNOTATED_CDS"/>
    <property type="molecule type" value="Genomic_DNA"/>
</dbReference>
<dbReference type="Pfam" id="PF04516">
    <property type="entry name" value="CP2"/>
    <property type="match status" value="1"/>
</dbReference>
<dbReference type="GO" id="GO:0005634">
    <property type="term" value="C:nucleus"/>
    <property type="evidence" value="ECO:0007669"/>
    <property type="project" value="UniProtKB-SubCell"/>
</dbReference>
<dbReference type="Pfam" id="PF18016">
    <property type="entry name" value="SAM_3"/>
    <property type="match status" value="1"/>
</dbReference>
<name>A0A1B0CIF9_LUTLO</name>
<dbReference type="PANTHER" id="PTHR11037">
    <property type="entry name" value="TRANSCRIPTION FACTOR CP2"/>
    <property type="match status" value="1"/>
</dbReference>
<dbReference type="GO" id="GO:0001228">
    <property type="term" value="F:DNA-binding transcription activator activity, RNA polymerase II-specific"/>
    <property type="evidence" value="ECO:0007669"/>
    <property type="project" value="TreeGrafter"/>
</dbReference>
<feature type="region of interest" description="Disordered" evidence="3">
    <location>
        <begin position="684"/>
        <end position="707"/>
    </location>
</feature>
<feature type="region of interest" description="Disordered" evidence="3">
    <location>
        <begin position="476"/>
        <end position="497"/>
    </location>
</feature>
<dbReference type="EMBL" id="AJWK01013300">
    <property type="status" value="NOT_ANNOTATED_CDS"/>
    <property type="molecule type" value="Genomic_DNA"/>
</dbReference>
<dbReference type="VEuPathDB" id="VectorBase:LLONM1_010504"/>
<dbReference type="SUPFAM" id="SSF47769">
    <property type="entry name" value="SAM/Pointed domain"/>
    <property type="match status" value="1"/>
</dbReference>
<dbReference type="EMBL" id="AJWK01013304">
    <property type="status" value="NOT_ANNOTATED_CDS"/>
    <property type="molecule type" value="Genomic_DNA"/>
</dbReference>
<dbReference type="AlphaFoldDB" id="A0A1B0CIF9"/>
<feature type="compositionally biased region" description="Low complexity" evidence="3">
    <location>
        <begin position="482"/>
        <end position="493"/>
    </location>
</feature>
<dbReference type="InterPro" id="IPR013761">
    <property type="entry name" value="SAM/pointed_sf"/>
</dbReference>
<evidence type="ECO:0000256" key="2">
    <source>
        <dbReference type="PROSITE-ProRule" id="PRU01313"/>
    </source>
</evidence>
<dbReference type="InterPro" id="IPR041418">
    <property type="entry name" value="SAM_3"/>
</dbReference>
<accession>A0A1B0CIF9</accession>
<evidence type="ECO:0000259" key="4">
    <source>
        <dbReference type="PROSITE" id="PS51968"/>
    </source>
</evidence>
<dbReference type="EMBL" id="AJWK01013299">
    <property type="status" value="NOT_ANNOTATED_CDS"/>
    <property type="molecule type" value="Genomic_DNA"/>
</dbReference>
<dbReference type="EMBL" id="AJWK01013297">
    <property type="status" value="NOT_ANNOTATED_CDS"/>
    <property type="molecule type" value="Genomic_DNA"/>
</dbReference>
<keyword evidence="7" id="KW-1185">Reference proteome</keyword>
<dbReference type="InterPro" id="IPR040167">
    <property type="entry name" value="TF_CP2-like"/>
</dbReference>
<dbReference type="GO" id="GO:0000978">
    <property type="term" value="F:RNA polymerase II cis-regulatory region sequence-specific DNA binding"/>
    <property type="evidence" value="ECO:0007669"/>
    <property type="project" value="TreeGrafter"/>
</dbReference>
<dbReference type="EMBL" id="AJWK01013296">
    <property type="status" value="NOT_ANNOTATED_CDS"/>
    <property type="molecule type" value="Genomic_DNA"/>
</dbReference>
<dbReference type="EMBL" id="AJWK01013303">
    <property type="status" value="NOT_ANNOTATED_CDS"/>
    <property type="molecule type" value="Genomic_DNA"/>
</dbReference>
<dbReference type="InterPro" id="IPR016193">
    <property type="entry name" value="Cytidine_deaminase-like"/>
</dbReference>
<protein>
    <submittedName>
        <fullName evidence="5">Putative transcription factor cp2</fullName>
    </submittedName>
</protein>
<dbReference type="SUPFAM" id="SSF53927">
    <property type="entry name" value="Cytidine deaminase-like"/>
    <property type="match status" value="1"/>
</dbReference>
<evidence type="ECO:0000313" key="6">
    <source>
        <dbReference type="EnsemblMetazoa" id="LLOJ004221-PA"/>
    </source>
</evidence>